<dbReference type="SFLD" id="SFLDG00363">
    <property type="entry name" value="AMPS_(cytGST):_Alpha-__Mu-__Pi"/>
    <property type="match status" value="1"/>
</dbReference>
<name>A0A3M6TM82_POCDA</name>
<sequence>MSGYELHYFNVRARGEVGRLALSAANFEFKDLRHTREQWLEIKASGKPPLGQMPFIVTPEGKTLAQSDAILKYICKKGGLSPTDPWDEAVADQICGGVDDLRLAVVKAHFEKDEAKKEELRKEFLETTLPARLANYDALLKGTYFMGDKLTYADITFFDFFNGFMNNGAPTVPDCLSKFPRLVAHYEKVLENAGIKAWLTYADIIFFDLMNLLEKGEPTAPKALEKFPLLAAHHKRVLDVPEIKKWVETRPKTEH</sequence>
<evidence type="ECO:0000259" key="1">
    <source>
        <dbReference type="PROSITE" id="PS50404"/>
    </source>
</evidence>
<dbReference type="SUPFAM" id="SSF52833">
    <property type="entry name" value="Thioredoxin-like"/>
    <property type="match status" value="1"/>
</dbReference>
<evidence type="ECO:0000259" key="2">
    <source>
        <dbReference type="PROSITE" id="PS50405"/>
    </source>
</evidence>
<dbReference type="PANTHER" id="PTHR11571">
    <property type="entry name" value="GLUTATHIONE S-TRANSFERASE"/>
    <property type="match status" value="1"/>
</dbReference>
<dbReference type="InterPro" id="IPR036249">
    <property type="entry name" value="Thioredoxin-like_sf"/>
</dbReference>
<dbReference type="InterPro" id="IPR010987">
    <property type="entry name" value="Glutathione-S-Trfase_C-like"/>
</dbReference>
<protein>
    <recommendedName>
        <fullName evidence="5">Glutathione transferase</fullName>
    </recommendedName>
</protein>
<dbReference type="PROSITE" id="PS50404">
    <property type="entry name" value="GST_NTER"/>
    <property type="match status" value="1"/>
</dbReference>
<evidence type="ECO:0000313" key="3">
    <source>
        <dbReference type="EMBL" id="RMX42523.1"/>
    </source>
</evidence>
<proteinExistence type="predicted"/>
<reference evidence="3 4" key="1">
    <citation type="journal article" date="2018" name="Sci. Rep.">
        <title>Comparative analysis of the Pocillopora damicornis genome highlights role of immune system in coral evolution.</title>
        <authorList>
            <person name="Cunning R."/>
            <person name="Bay R.A."/>
            <person name="Gillette P."/>
            <person name="Baker A.C."/>
            <person name="Traylor-Knowles N."/>
        </authorList>
    </citation>
    <scope>NUCLEOTIDE SEQUENCE [LARGE SCALE GENOMIC DNA]</scope>
    <source>
        <strain evidence="3">RSMAS</strain>
        <tissue evidence="3">Whole animal</tissue>
    </source>
</reference>
<gene>
    <name evidence="3" type="ORF">pdam_00025154</name>
</gene>
<accession>A0A3M6TM82</accession>
<dbReference type="PANTHER" id="PTHR11571:SF150">
    <property type="entry name" value="GLUTATHIONE S-TRANSFERASE"/>
    <property type="match status" value="1"/>
</dbReference>
<feature type="domain" description="GST C-terminal" evidence="2">
    <location>
        <begin position="84"/>
        <end position="222"/>
    </location>
</feature>
<dbReference type="AlphaFoldDB" id="A0A3M6TM82"/>
<dbReference type="OrthoDB" id="5947290at2759"/>
<dbReference type="STRING" id="46731.A0A3M6TM82"/>
<dbReference type="InterPro" id="IPR004045">
    <property type="entry name" value="Glutathione_S-Trfase_N"/>
</dbReference>
<dbReference type="SFLD" id="SFLDG01205">
    <property type="entry name" value="AMPS.1"/>
    <property type="match status" value="1"/>
</dbReference>
<dbReference type="SFLD" id="SFLDS00019">
    <property type="entry name" value="Glutathione_Transferase_(cytos"/>
    <property type="match status" value="1"/>
</dbReference>
<dbReference type="GO" id="GO:0006749">
    <property type="term" value="P:glutathione metabolic process"/>
    <property type="evidence" value="ECO:0007669"/>
    <property type="project" value="TreeGrafter"/>
</dbReference>
<dbReference type="InterPro" id="IPR040079">
    <property type="entry name" value="Glutathione_S-Trfase"/>
</dbReference>
<dbReference type="InterPro" id="IPR004046">
    <property type="entry name" value="GST_C"/>
</dbReference>
<dbReference type="CDD" id="cd03039">
    <property type="entry name" value="GST_N_Sigma_like"/>
    <property type="match status" value="1"/>
</dbReference>
<keyword evidence="4" id="KW-1185">Reference proteome</keyword>
<dbReference type="CDD" id="cd03192">
    <property type="entry name" value="GST_C_Sigma_like"/>
    <property type="match status" value="1"/>
</dbReference>
<dbReference type="Gene3D" id="1.20.1050.10">
    <property type="match status" value="2"/>
</dbReference>
<dbReference type="FunFam" id="1.20.1050.10:FF:000030">
    <property type="entry name" value="Glutathione S-transferase S1"/>
    <property type="match status" value="1"/>
</dbReference>
<dbReference type="InterPro" id="IPR036282">
    <property type="entry name" value="Glutathione-S-Trfase_C_sf"/>
</dbReference>
<dbReference type="EMBL" id="RCHS01003341">
    <property type="protein sequence ID" value="RMX42523.1"/>
    <property type="molecule type" value="Genomic_DNA"/>
</dbReference>
<dbReference type="PROSITE" id="PS50405">
    <property type="entry name" value="GST_CTER"/>
    <property type="match status" value="1"/>
</dbReference>
<comment type="caution">
    <text evidence="3">The sequence shown here is derived from an EMBL/GenBank/DDBJ whole genome shotgun (WGS) entry which is preliminary data.</text>
</comment>
<dbReference type="Gene3D" id="3.40.30.10">
    <property type="entry name" value="Glutaredoxin"/>
    <property type="match status" value="1"/>
</dbReference>
<dbReference type="InterPro" id="IPR050213">
    <property type="entry name" value="GST_superfamily"/>
</dbReference>
<evidence type="ECO:0008006" key="5">
    <source>
        <dbReference type="Google" id="ProtNLM"/>
    </source>
</evidence>
<dbReference type="GO" id="GO:0004364">
    <property type="term" value="F:glutathione transferase activity"/>
    <property type="evidence" value="ECO:0007669"/>
    <property type="project" value="TreeGrafter"/>
</dbReference>
<evidence type="ECO:0000313" key="4">
    <source>
        <dbReference type="Proteomes" id="UP000275408"/>
    </source>
</evidence>
<dbReference type="Proteomes" id="UP000275408">
    <property type="component" value="Unassembled WGS sequence"/>
</dbReference>
<feature type="domain" description="GST N-terminal" evidence="1">
    <location>
        <begin position="2"/>
        <end position="82"/>
    </location>
</feature>
<dbReference type="SUPFAM" id="SSF47616">
    <property type="entry name" value="GST C-terminal domain-like"/>
    <property type="match status" value="2"/>
</dbReference>
<organism evidence="3 4">
    <name type="scientific">Pocillopora damicornis</name>
    <name type="common">Cauliflower coral</name>
    <name type="synonym">Millepora damicornis</name>
    <dbReference type="NCBI Taxonomy" id="46731"/>
    <lineage>
        <taxon>Eukaryota</taxon>
        <taxon>Metazoa</taxon>
        <taxon>Cnidaria</taxon>
        <taxon>Anthozoa</taxon>
        <taxon>Hexacorallia</taxon>
        <taxon>Scleractinia</taxon>
        <taxon>Astrocoeniina</taxon>
        <taxon>Pocilloporidae</taxon>
        <taxon>Pocillopora</taxon>
    </lineage>
</organism>
<dbReference type="Pfam" id="PF02798">
    <property type="entry name" value="GST_N"/>
    <property type="match status" value="1"/>
</dbReference>
<dbReference type="Pfam" id="PF14497">
    <property type="entry name" value="GST_C_3"/>
    <property type="match status" value="1"/>
</dbReference>